<comment type="caution">
    <text evidence="1">The sequence shown here is derived from an EMBL/GenBank/DDBJ whole genome shotgun (WGS) entry which is preliminary data.</text>
</comment>
<dbReference type="Proteomes" id="UP000284842">
    <property type="component" value="Unassembled WGS sequence"/>
</dbReference>
<evidence type="ECO:0000313" key="1">
    <source>
        <dbReference type="EMBL" id="PPQ78025.1"/>
    </source>
</evidence>
<gene>
    <name evidence="1" type="ORF">CVT24_006199</name>
</gene>
<accession>A0A409WHR1</accession>
<dbReference type="EMBL" id="NHTK01005479">
    <property type="protein sequence ID" value="PPQ78025.1"/>
    <property type="molecule type" value="Genomic_DNA"/>
</dbReference>
<organism evidence="1 2">
    <name type="scientific">Panaeolus cyanescens</name>
    <dbReference type="NCBI Taxonomy" id="181874"/>
    <lineage>
        <taxon>Eukaryota</taxon>
        <taxon>Fungi</taxon>
        <taxon>Dikarya</taxon>
        <taxon>Basidiomycota</taxon>
        <taxon>Agaricomycotina</taxon>
        <taxon>Agaricomycetes</taxon>
        <taxon>Agaricomycetidae</taxon>
        <taxon>Agaricales</taxon>
        <taxon>Agaricineae</taxon>
        <taxon>Galeropsidaceae</taxon>
        <taxon>Panaeolus</taxon>
    </lineage>
</organism>
<protein>
    <submittedName>
        <fullName evidence="1">Uncharacterized protein</fullName>
    </submittedName>
</protein>
<keyword evidence="2" id="KW-1185">Reference proteome</keyword>
<proteinExistence type="predicted"/>
<dbReference type="InParanoid" id="A0A409WHR1"/>
<name>A0A409WHR1_9AGAR</name>
<sequence>MTQNSYSFVIQTFDDTDTPEGDMLVSALCYGNPFFAPMQERDLFAIPKGPNEIGFVLPVLSRDALWWNIDRYYEVIAKVALAVTIPNVSDPLSLPLPAHDAIPDRLFDALALPRPRILTVYRPGMECPLAGFFKTSSDAIVAWDRYREIGQAAIGFLLTVHERIAIILDEHRRILEIEDSQFDMSDFFDMPGLEPINDAIEDSTTVPSTPPPTPSFDNNQPLPIVPIEVSVYSTTSSVVAEDGYSSDEPTEAGYGLVVSDDEELVQGLNEMGLIDTYSRLAIQLWTNLGIDM</sequence>
<dbReference type="AlphaFoldDB" id="A0A409WHR1"/>
<reference evidence="1 2" key="1">
    <citation type="journal article" date="2018" name="Evol. Lett.">
        <title>Horizontal gene cluster transfer increased hallucinogenic mushroom diversity.</title>
        <authorList>
            <person name="Reynolds H.T."/>
            <person name="Vijayakumar V."/>
            <person name="Gluck-Thaler E."/>
            <person name="Korotkin H.B."/>
            <person name="Matheny P.B."/>
            <person name="Slot J.C."/>
        </authorList>
    </citation>
    <scope>NUCLEOTIDE SEQUENCE [LARGE SCALE GENOMIC DNA]</scope>
    <source>
        <strain evidence="1 2">2629</strain>
    </source>
</reference>
<evidence type="ECO:0000313" key="2">
    <source>
        <dbReference type="Proteomes" id="UP000284842"/>
    </source>
</evidence>